<dbReference type="Pfam" id="PF03595">
    <property type="entry name" value="SLAC1"/>
    <property type="match status" value="1"/>
</dbReference>
<keyword evidence="4" id="KW-1003">Cell membrane</keyword>
<comment type="subcellular location">
    <subcellularLocation>
        <location evidence="1">Cell membrane</location>
        <topology evidence="1">Multi-pass membrane protein</topology>
    </subcellularLocation>
</comment>
<feature type="transmembrane region" description="Helical" evidence="8">
    <location>
        <begin position="79"/>
        <end position="97"/>
    </location>
</feature>
<dbReference type="PANTHER" id="PTHR31686">
    <property type="match status" value="1"/>
</dbReference>
<dbReference type="EMBL" id="JAEQND010000008">
    <property type="protein sequence ID" value="MBL0426486.1"/>
    <property type="molecule type" value="Genomic_DNA"/>
</dbReference>
<protein>
    <submittedName>
        <fullName evidence="9">Tellurite resistance/C4-dicarboxylate transporter family protein</fullName>
    </submittedName>
</protein>
<evidence type="ECO:0000256" key="5">
    <source>
        <dbReference type="ARBA" id="ARBA00022692"/>
    </source>
</evidence>
<reference evidence="9 10" key="1">
    <citation type="journal article" date="2017" name="Int. J. Syst. Evol. Microbiol.">
        <title>Ramlibacter alkalitolerans sp. nov., alkali-tolerant bacterium isolated from soil of ginseng.</title>
        <authorList>
            <person name="Lee D.H."/>
            <person name="Cha C.J."/>
        </authorList>
    </citation>
    <scope>NUCLEOTIDE SEQUENCE [LARGE SCALE GENOMIC DNA]</scope>
    <source>
        <strain evidence="9 10">KACC 19305</strain>
    </source>
</reference>
<evidence type="ECO:0000256" key="1">
    <source>
        <dbReference type="ARBA" id="ARBA00004651"/>
    </source>
</evidence>
<sequence>MAFHLRPPRLHLQPSFSFVMATGILAVAARQQGWSRLSLLLFECDVLAWLLLAGLSLWRLARWPRAVAQDMASPLRAPVFFTAVAGTGVLAGGFLLLEVSFTLAWLFATLALATWGVLSYGVFAAVITSRDKQPVERVVGGGWLLAVVACQSVAVDAALLSAHVAPPLRLQLDLLALCMWLFGGMLYTWLMALIFHRAVFLPFAPADLTPPSWINMGAMAISTLAGAQLVADAAQAPWLAELLPFLKGFTLLYWATGTWWLPLLVALTLWRYVLRRDPLRPEGLDWSMVFPLGMYSAATHHMDSHITAGLLAPLDTVFLILGLLAWSATALARTLSWWRAGRATAPVAD</sequence>
<evidence type="ECO:0000256" key="4">
    <source>
        <dbReference type="ARBA" id="ARBA00022475"/>
    </source>
</evidence>
<evidence type="ECO:0000313" key="10">
    <source>
        <dbReference type="Proteomes" id="UP000622707"/>
    </source>
</evidence>
<feature type="transmembrane region" description="Helical" evidence="8">
    <location>
        <begin position="251"/>
        <end position="272"/>
    </location>
</feature>
<proteinExistence type="inferred from homology"/>
<keyword evidence="5 8" id="KW-0812">Transmembrane</keyword>
<feature type="transmembrane region" description="Helical" evidence="8">
    <location>
        <begin position="37"/>
        <end position="58"/>
    </location>
</feature>
<dbReference type="PANTHER" id="PTHR31686:SF1">
    <property type="entry name" value="SULFITE EFFLUX PUMP SSU1"/>
    <property type="match status" value="1"/>
</dbReference>
<dbReference type="Proteomes" id="UP000622707">
    <property type="component" value="Unassembled WGS sequence"/>
</dbReference>
<keyword evidence="10" id="KW-1185">Reference proteome</keyword>
<feature type="transmembrane region" description="Helical" evidence="8">
    <location>
        <begin position="12"/>
        <end position="31"/>
    </location>
</feature>
<accession>A0ABS1JQQ4</accession>
<evidence type="ECO:0000256" key="2">
    <source>
        <dbReference type="ARBA" id="ARBA00008566"/>
    </source>
</evidence>
<feature type="transmembrane region" description="Helical" evidence="8">
    <location>
        <begin position="212"/>
        <end position="231"/>
    </location>
</feature>
<dbReference type="InterPro" id="IPR038665">
    <property type="entry name" value="Voltage-dep_anion_channel_sf"/>
</dbReference>
<dbReference type="RefSeq" id="WP_201690651.1">
    <property type="nucleotide sequence ID" value="NZ_JAEQND010000008.1"/>
</dbReference>
<comment type="caution">
    <text evidence="9">The sequence shown here is derived from an EMBL/GenBank/DDBJ whole genome shotgun (WGS) entry which is preliminary data.</text>
</comment>
<feature type="transmembrane region" description="Helical" evidence="8">
    <location>
        <begin position="103"/>
        <end position="126"/>
    </location>
</feature>
<name>A0ABS1JQQ4_9BURK</name>
<dbReference type="InterPro" id="IPR051629">
    <property type="entry name" value="Sulfite_efflux_TDT"/>
</dbReference>
<evidence type="ECO:0000256" key="7">
    <source>
        <dbReference type="ARBA" id="ARBA00023136"/>
    </source>
</evidence>
<gene>
    <name evidence="9" type="ORF">JI746_15335</name>
</gene>
<keyword evidence="3" id="KW-0813">Transport</keyword>
<keyword evidence="7 8" id="KW-0472">Membrane</keyword>
<feature type="transmembrane region" description="Helical" evidence="8">
    <location>
        <begin position="138"/>
        <end position="162"/>
    </location>
</feature>
<dbReference type="Gene3D" id="1.50.10.150">
    <property type="entry name" value="Voltage-dependent anion channel"/>
    <property type="match status" value="1"/>
</dbReference>
<comment type="similarity">
    <text evidence="2">Belongs to the tellurite-resistance/dicarboxylate transporter (TDT) family.</text>
</comment>
<evidence type="ECO:0000313" key="9">
    <source>
        <dbReference type="EMBL" id="MBL0426486.1"/>
    </source>
</evidence>
<evidence type="ECO:0000256" key="3">
    <source>
        <dbReference type="ARBA" id="ARBA00022448"/>
    </source>
</evidence>
<dbReference type="CDD" id="cd09319">
    <property type="entry name" value="TDT_like_1"/>
    <property type="match status" value="1"/>
</dbReference>
<organism evidence="9 10">
    <name type="scientific">Ramlibacter alkalitolerans</name>
    <dbReference type="NCBI Taxonomy" id="2039631"/>
    <lineage>
        <taxon>Bacteria</taxon>
        <taxon>Pseudomonadati</taxon>
        <taxon>Pseudomonadota</taxon>
        <taxon>Betaproteobacteria</taxon>
        <taxon>Burkholderiales</taxon>
        <taxon>Comamonadaceae</taxon>
        <taxon>Ramlibacter</taxon>
    </lineage>
</organism>
<evidence type="ECO:0000256" key="6">
    <source>
        <dbReference type="ARBA" id="ARBA00022989"/>
    </source>
</evidence>
<evidence type="ECO:0000256" key="8">
    <source>
        <dbReference type="SAM" id="Phobius"/>
    </source>
</evidence>
<feature type="transmembrane region" description="Helical" evidence="8">
    <location>
        <begin position="174"/>
        <end position="200"/>
    </location>
</feature>
<keyword evidence="6 8" id="KW-1133">Transmembrane helix</keyword>
<dbReference type="InterPro" id="IPR004695">
    <property type="entry name" value="SLAC1/Mae1/Ssu1/TehA"/>
</dbReference>
<feature type="transmembrane region" description="Helical" evidence="8">
    <location>
        <begin position="308"/>
        <end position="332"/>
    </location>
</feature>